<keyword evidence="2" id="KW-1185">Reference proteome</keyword>
<name>A0ACA9RRI9_9GLOM</name>
<comment type="caution">
    <text evidence="1">The sequence shown here is derived from an EMBL/GenBank/DDBJ whole genome shotgun (WGS) entry which is preliminary data.</text>
</comment>
<gene>
    <name evidence="1" type="ORF">RPERSI_LOCUS21983</name>
</gene>
<feature type="non-terminal residue" evidence="1">
    <location>
        <position position="1"/>
    </location>
</feature>
<dbReference type="EMBL" id="CAJVQC010065585">
    <property type="protein sequence ID" value="CAG8805662.1"/>
    <property type="molecule type" value="Genomic_DNA"/>
</dbReference>
<feature type="non-terminal residue" evidence="1">
    <location>
        <position position="131"/>
    </location>
</feature>
<accession>A0ACA9RRI9</accession>
<evidence type="ECO:0000313" key="1">
    <source>
        <dbReference type="EMBL" id="CAG8805662.1"/>
    </source>
</evidence>
<evidence type="ECO:0000313" key="2">
    <source>
        <dbReference type="Proteomes" id="UP000789920"/>
    </source>
</evidence>
<protein>
    <submittedName>
        <fullName evidence="1">6767_t:CDS:1</fullName>
    </submittedName>
</protein>
<reference evidence="1" key="1">
    <citation type="submission" date="2021-06" db="EMBL/GenBank/DDBJ databases">
        <authorList>
            <person name="Kallberg Y."/>
            <person name="Tangrot J."/>
            <person name="Rosling A."/>
        </authorList>
    </citation>
    <scope>NUCLEOTIDE SEQUENCE</scope>
    <source>
        <strain evidence="1">MA461A</strain>
    </source>
</reference>
<dbReference type="Proteomes" id="UP000789920">
    <property type="component" value="Unassembled WGS sequence"/>
</dbReference>
<proteinExistence type="predicted"/>
<sequence>KERIRATQACKACKVKKTKCSGHTGPKPCAKCQQRGSECVFEAIIPRRGPDPKKRNLNIQKDGGDKVSPSNSDYGPLVFDYEKDPSYISTPPSPIPPGYSSSMASSPREFSSTPVNGFQDLPFEPYHDDPE</sequence>
<organism evidence="1 2">
    <name type="scientific">Racocetra persica</name>
    <dbReference type="NCBI Taxonomy" id="160502"/>
    <lineage>
        <taxon>Eukaryota</taxon>
        <taxon>Fungi</taxon>
        <taxon>Fungi incertae sedis</taxon>
        <taxon>Mucoromycota</taxon>
        <taxon>Glomeromycotina</taxon>
        <taxon>Glomeromycetes</taxon>
        <taxon>Diversisporales</taxon>
        <taxon>Gigasporaceae</taxon>
        <taxon>Racocetra</taxon>
    </lineage>
</organism>